<evidence type="ECO:0000256" key="1">
    <source>
        <dbReference type="ARBA" id="ARBA00011738"/>
    </source>
</evidence>
<dbReference type="PANTHER" id="PTHR33178:SF10">
    <property type="entry name" value="STRESS-RESPONSE A_B BARREL DOMAIN-CONTAINING PROTEIN"/>
    <property type="match status" value="1"/>
</dbReference>
<proteinExistence type="predicted"/>
<dbReference type="SUPFAM" id="SSF54909">
    <property type="entry name" value="Dimeric alpha+beta barrel"/>
    <property type="match status" value="1"/>
</dbReference>
<dbReference type="InterPro" id="IPR044662">
    <property type="entry name" value="HS1/DABB1-like"/>
</dbReference>
<protein>
    <recommendedName>
        <fullName evidence="2">Stress-response A/B barrel domain-containing protein</fullName>
    </recommendedName>
</protein>
<dbReference type="InterPro" id="IPR011008">
    <property type="entry name" value="Dimeric_a/b-barrel"/>
</dbReference>
<dbReference type="InterPro" id="IPR013097">
    <property type="entry name" value="Dabb"/>
</dbReference>
<evidence type="ECO:0000313" key="3">
    <source>
        <dbReference type="EMBL" id="TRX96066.1"/>
    </source>
</evidence>
<dbReference type="AlphaFoldDB" id="A0A553I794"/>
<dbReference type="Gene3D" id="3.30.70.100">
    <property type="match status" value="1"/>
</dbReference>
<evidence type="ECO:0000259" key="2">
    <source>
        <dbReference type="PROSITE" id="PS51502"/>
    </source>
</evidence>
<dbReference type="EMBL" id="VFLP01000013">
    <property type="protein sequence ID" value="TRX96066.1"/>
    <property type="molecule type" value="Genomic_DNA"/>
</dbReference>
<comment type="subunit">
    <text evidence="1">Homodimer.</text>
</comment>
<evidence type="ECO:0000313" key="4">
    <source>
        <dbReference type="Proteomes" id="UP000319160"/>
    </source>
</evidence>
<dbReference type="OrthoDB" id="1601230at2759"/>
<dbReference type="PROSITE" id="PS51502">
    <property type="entry name" value="S_R_A_B_BARREL"/>
    <property type="match status" value="1"/>
</dbReference>
<reference evidence="4" key="1">
    <citation type="submission" date="2019-06" db="EMBL/GenBank/DDBJ databases">
        <title>Draft genome sequence of the griseofulvin-producing fungus Xylaria cubensis strain G536.</title>
        <authorList>
            <person name="Mead M.E."/>
            <person name="Raja H.A."/>
            <person name="Steenwyk J.L."/>
            <person name="Knowles S.L."/>
            <person name="Oberlies N.H."/>
            <person name="Rokas A."/>
        </authorList>
    </citation>
    <scope>NUCLEOTIDE SEQUENCE [LARGE SCALE GENOMIC DNA]</scope>
    <source>
        <strain evidence="4">G536</strain>
    </source>
</reference>
<dbReference type="SMART" id="SM00886">
    <property type="entry name" value="Dabb"/>
    <property type="match status" value="1"/>
</dbReference>
<feature type="domain" description="Stress-response A/B barrel" evidence="2">
    <location>
        <begin position="3"/>
        <end position="105"/>
    </location>
</feature>
<dbReference type="PANTHER" id="PTHR33178">
    <property type="match status" value="1"/>
</dbReference>
<dbReference type="Pfam" id="PF07876">
    <property type="entry name" value="Dabb"/>
    <property type="match status" value="1"/>
</dbReference>
<sequence>MAIYHVVQFKFKALLPPEEVKAACDGMLALGEKCVHPTSNTPYVKTLGGGKDSSIEGRQNGFTHCFISKFENEEDRKYYVEKDPAHLAFVADLLDKVDGVQVMDFTPGDF</sequence>
<comment type="caution">
    <text evidence="3">The sequence shown here is derived from an EMBL/GenBank/DDBJ whole genome shotgun (WGS) entry which is preliminary data.</text>
</comment>
<accession>A0A553I794</accession>
<keyword evidence="4" id="KW-1185">Reference proteome</keyword>
<name>A0A553I794_9PEZI</name>
<organism evidence="3 4">
    <name type="scientific">Xylaria flabelliformis</name>
    <dbReference type="NCBI Taxonomy" id="2512241"/>
    <lineage>
        <taxon>Eukaryota</taxon>
        <taxon>Fungi</taxon>
        <taxon>Dikarya</taxon>
        <taxon>Ascomycota</taxon>
        <taxon>Pezizomycotina</taxon>
        <taxon>Sordariomycetes</taxon>
        <taxon>Xylariomycetidae</taxon>
        <taxon>Xylariales</taxon>
        <taxon>Xylariaceae</taxon>
        <taxon>Xylaria</taxon>
    </lineage>
</organism>
<dbReference type="Proteomes" id="UP000319160">
    <property type="component" value="Unassembled WGS sequence"/>
</dbReference>
<gene>
    <name evidence="3" type="ORF">FHL15_003208</name>
</gene>
<dbReference type="STRING" id="2512241.A0A553I794"/>